<reference evidence="1 3" key="1">
    <citation type="submission" date="2019-03" db="EMBL/GenBank/DDBJ databases">
        <title>Long-read sequencing reveals hyperdense prophage content in a complex bacterial symbiont genome.</title>
        <authorList>
            <person name="Frost C.L."/>
            <person name="Siozios S."/>
            <person name="Nadal-Jimenez P."/>
            <person name="Brockhurst M.A."/>
            <person name="King K.C."/>
            <person name="Darby A.C."/>
            <person name="Hurst G.D.D."/>
        </authorList>
    </citation>
    <scope>NUCLEOTIDE SEQUENCE [LARGE SCALE GENOMIC DNA]</scope>
    <source>
        <strain evidence="1 3">FIN</strain>
        <plasmid evidence="3">parsfin3</plasmid>
        <plasmid evidence="1">pArsFIN3</plasmid>
    </source>
</reference>
<protein>
    <submittedName>
        <fullName evidence="1">Uncharacterized protein</fullName>
    </submittedName>
</protein>
<evidence type="ECO:0000313" key="4">
    <source>
        <dbReference type="Proteomes" id="UP001177592"/>
    </source>
</evidence>
<proteinExistence type="predicted"/>
<dbReference type="KEGG" id="ans:ArsFIN_46070"/>
<geneLocation type="plasmid" evidence="3">
    <name>parsfin3</name>
</geneLocation>
<keyword evidence="4" id="KW-1185">Reference proteome</keyword>
<reference evidence="2" key="2">
    <citation type="submission" date="2023-04" db="EMBL/GenBank/DDBJ databases">
        <title>Genome dynamics across the evolutionary transition to endosymbiosis.</title>
        <authorList>
            <person name="Siozios S."/>
            <person name="Nadal-Jimenez P."/>
            <person name="Azagi T."/>
            <person name="Sprong H."/>
            <person name="Frost C.L."/>
            <person name="Parratt S.R."/>
            <person name="Taylor G."/>
            <person name="Brettell L."/>
            <person name="Lew K.C."/>
            <person name="Croft L."/>
            <person name="King K.C."/>
            <person name="Brockhurst M.A."/>
            <person name="Hypsa V."/>
            <person name="Novakova E."/>
            <person name="Darby A.C."/>
            <person name="Hurst G.D.D."/>
        </authorList>
    </citation>
    <scope>NUCLEOTIDE SEQUENCE</scope>
    <source>
        <strain evidence="2">ANv_CAN</strain>
        <plasmid evidence="2">paNv_CAN11</plasmid>
    </source>
</reference>
<evidence type="ECO:0000313" key="3">
    <source>
        <dbReference type="Proteomes" id="UP000295134"/>
    </source>
</evidence>
<evidence type="ECO:0000313" key="2">
    <source>
        <dbReference type="EMBL" id="WGM08971.1"/>
    </source>
</evidence>
<dbReference type="EMBL" id="CP123534">
    <property type="protein sequence ID" value="WGM08971.1"/>
    <property type="molecule type" value="Genomic_DNA"/>
</dbReference>
<accession>A0A4P7L0N8</accession>
<dbReference type="Proteomes" id="UP000295134">
    <property type="component" value="Plasmid pArsFIN3"/>
</dbReference>
<dbReference type="Proteomes" id="UP001177592">
    <property type="component" value="Plasmid paNv_CAN11"/>
</dbReference>
<keyword evidence="1" id="KW-0614">Plasmid</keyword>
<sequence length="261" mass="29862">MKSAATLRLIGNPHAYYPNLAKPLGGLTSAILFSQIFYWQDKANSELGVYKTRADLEEETGLTHDEQRTAIKKLVSIGVLIVTEKRLEHKTYYRIDEEKLNEILDNFANSKKGFSRDGESGAPEVDIVEFGESTLSSSLDQEITTKITTIDPSIISLTKKSKVFDPNSLELPNWLSRSTWHSWLQYRKEINKPIKSLMTVDQTIKLLTKCRDRGYSPEDIINTSIANGWQGLFEPKETQTQKSRYRFKDIPKMDVFITDDF</sequence>
<geneLocation type="plasmid" evidence="2 4">
    <name>paNv_CAN11</name>
</geneLocation>
<evidence type="ECO:0000313" key="1">
    <source>
        <dbReference type="EMBL" id="QBY45996.1"/>
    </source>
</evidence>
<geneLocation type="plasmid" evidence="1">
    <name>pArsFIN3</name>
</geneLocation>
<name>A0A4P7L0N8_9GAMM</name>
<dbReference type="AlphaFoldDB" id="A0A4P7L0N8"/>
<dbReference type="GeneID" id="39752155"/>
<organism evidence="1 3">
    <name type="scientific">Arsenophonus nasoniae</name>
    <name type="common">son-killer infecting Nasonia vitripennis</name>
    <dbReference type="NCBI Taxonomy" id="638"/>
    <lineage>
        <taxon>Bacteria</taxon>
        <taxon>Pseudomonadati</taxon>
        <taxon>Pseudomonadota</taxon>
        <taxon>Gammaproteobacteria</taxon>
        <taxon>Enterobacterales</taxon>
        <taxon>Morganellaceae</taxon>
        <taxon>Arsenophonus</taxon>
    </lineage>
</organism>
<dbReference type="RefSeq" id="WP_135678604.1">
    <property type="nucleotide sequence ID" value="NZ_CP038615.1"/>
</dbReference>
<dbReference type="EMBL" id="CP038615">
    <property type="protein sequence ID" value="QBY45996.1"/>
    <property type="molecule type" value="Genomic_DNA"/>
</dbReference>
<gene>
    <name evidence="1" type="ORF">ArsFIN_46070</name>
    <name evidence="2" type="ORF">QE258_26805</name>
</gene>